<dbReference type="AlphaFoldDB" id="A0A482VWU1"/>
<protein>
    <recommendedName>
        <fullName evidence="2">Protein SPT2 homolog</fullName>
    </recommendedName>
</protein>
<feature type="region of interest" description="Disordered" evidence="5">
    <location>
        <begin position="239"/>
        <end position="287"/>
    </location>
</feature>
<evidence type="ECO:0000313" key="7">
    <source>
        <dbReference type="EMBL" id="RZC37421.1"/>
    </source>
</evidence>
<evidence type="ECO:0000256" key="1">
    <source>
        <dbReference type="ARBA" id="ARBA00006461"/>
    </source>
</evidence>
<dbReference type="Pfam" id="PF22878">
    <property type="entry name" value="SPT2_N"/>
    <property type="match status" value="1"/>
</dbReference>
<evidence type="ECO:0000313" key="8">
    <source>
        <dbReference type="Proteomes" id="UP000292052"/>
    </source>
</evidence>
<dbReference type="InterPro" id="IPR013256">
    <property type="entry name" value="Chromatin_SPT2"/>
</dbReference>
<dbReference type="EMBL" id="QDEB01052801">
    <property type="protein sequence ID" value="RZC37421.1"/>
    <property type="molecule type" value="Genomic_DNA"/>
</dbReference>
<reference evidence="7 8" key="1">
    <citation type="submission" date="2017-03" db="EMBL/GenBank/DDBJ databases">
        <title>Genome of the blue death feigning beetle - Asbolus verrucosus.</title>
        <authorList>
            <person name="Rider S.D."/>
        </authorList>
    </citation>
    <scope>NUCLEOTIDE SEQUENCE [LARGE SCALE GENOMIC DNA]</scope>
    <source>
        <strain evidence="7">Butters</strain>
        <tissue evidence="7">Head and leg muscle</tissue>
    </source>
</reference>
<dbReference type="PANTHER" id="PTHR22691">
    <property type="entry name" value="YEAST SPT2-RELATED"/>
    <property type="match status" value="1"/>
</dbReference>
<dbReference type="Pfam" id="PF08243">
    <property type="entry name" value="SPT2"/>
    <property type="match status" value="1"/>
</dbReference>
<evidence type="ECO:0000259" key="6">
    <source>
        <dbReference type="Pfam" id="PF22878"/>
    </source>
</evidence>
<feature type="coiled-coil region" evidence="4">
    <location>
        <begin position="39"/>
        <end position="74"/>
    </location>
</feature>
<comment type="caution">
    <text evidence="7">The sequence shown here is derived from an EMBL/GenBank/DDBJ whole genome shotgun (WGS) entry which is preliminary data.</text>
</comment>
<dbReference type="PANTHER" id="PTHR22691:SF8">
    <property type="entry name" value="PROTEIN SPT2 HOMOLOG"/>
    <property type="match status" value="1"/>
</dbReference>
<keyword evidence="3 4" id="KW-0175">Coiled coil</keyword>
<dbReference type="OrthoDB" id="6259853at2759"/>
<proteinExistence type="inferred from homology"/>
<dbReference type="Proteomes" id="UP000292052">
    <property type="component" value="Unassembled WGS sequence"/>
</dbReference>
<name>A0A482VWU1_ASBVE</name>
<evidence type="ECO:0000256" key="3">
    <source>
        <dbReference type="ARBA" id="ARBA00023054"/>
    </source>
</evidence>
<dbReference type="GO" id="GO:0003677">
    <property type="term" value="F:DNA binding"/>
    <property type="evidence" value="ECO:0007669"/>
    <property type="project" value="TreeGrafter"/>
</dbReference>
<dbReference type="GO" id="GO:0006334">
    <property type="term" value="P:nucleosome assembly"/>
    <property type="evidence" value="ECO:0007669"/>
    <property type="project" value="TreeGrafter"/>
</dbReference>
<keyword evidence="8" id="KW-1185">Reference proteome</keyword>
<feature type="compositionally biased region" description="Basic and acidic residues" evidence="5">
    <location>
        <begin position="239"/>
        <end position="269"/>
    </location>
</feature>
<evidence type="ECO:0000256" key="2">
    <source>
        <dbReference type="ARBA" id="ARBA00013786"/>
    </source>
</evidence>
<organism evidence="7 8">
    <name type="scientific">Asbolus verrucosus</name>
    <name type="common">Desert ironclad beetle</name>
    <dbReference type="NCBI Taxonomy" id="1661398"/>
    <lineage>
        <taxon>Eukaryota</taxon>
        <taxon>Metazoa</taxon>
        <taxon>Ecdysozoa</taxon>
        <taxon>Arthropoda</taxon>
        <taxon>Hexapoda</taxon>
        <taxon>Insecta</taxon>
        <taxon>Pterygota</taxon>
        <taxon>Neoptera</taxon>
        <taxon>Endopterygota</taxon>
        <taxon>Coleoptera</taxon>
        <taxon>Polyphaga</taxon>
        <taxon>Cucujiformia</taxon>
        <taxon>Tenebrionidae</taxon>
        <taxon>Pimeliinae</taxon>
        <taxon>Asbolus</taxon>
    </lineage>
</organism>
<gene>
    <name evidence="7" type="ORF">BDFB_010659</name>
</gene>
<feature type="compositionally biased region" description="Basic and acidic residues" evidence="5">
    <location>
        <begin position="428"/>
        <end position="437"/>
    </location>
</feature>
<evidence type="ECO:0000256" key="5">
    <source>
        <dbReference type="SAM" id="MobiDB-lite"/>
    </source>
</evidence>
<dbReference type="GO" id="GO:0042393">
    <property type="term" value="F:histone binding"/>
    <property type="evidence" value="ECO:0007669"/>
    <property type="project" value="TreeGrafter"/>
</dbReference>
<dbReference type="SMART" id="SM00784">
    <property type="entry name" value="SPT2"/>
    <property type="match status" value="1"/>
</dbReference>
<feature type="compositionally biased region" description="Basic and acidic residues" evidence="5">
    <location>
        <begin position="370"/>
        <end position="390"/>
    </location>
</feature>
<feature type="compositionally biased region" description="Basic and acidic residues" evidence="5">
    <location>
        <begin position="165"/>
        <end position="183"/>
    </location>
</feature>
<dbReference type="GO" id="GO:0005730">
    <property type="term" value="C:nucleolus"/>
    <property type="evidence" value="ECO:0007669"/>
    <property type="project" value="TreeGrafter"/>
</dbReference>
<comment type="similarity">
    <text evidence="1">Belongs to the SPT2 family.</text>
</comment>
<dbReference type="GO" id="GO:0006360">
    <property type="term" value="P:transcription by RNA polymerase I"/>
    <property type="evidence" value="ECO:0007669"/>
    <property type="project" value="TreeGrafter"/>
</dbReference>
<evidence type="ECO:0000256" key="4">
    <source>
        <dbReference type="SAM" id="Coils"/>
    </source>
</evidence>
<sequence>MDFGTLLHAAQKNEKTGKKEGVRYYSTKFEPPKKEQRNKQQLSANIKKFLAKKEAEERQKLLEANKKREELLALRAKDKKATRRVNVMLKRTKSANQSVLQDAVDANNTSVTLAGPIQPDEDDYGYVSQEATAFYNKMIEKYNKMPEEPKFSLGKKKKVSTDLNSTRERVKAALEREKEEANMPHRRKRKHREEPDEIEQQQEDTPRPKPKAAAPPPLNFNELLKLAEKKQFEPVVIEQKPKEEERLFTKKQKKEMEREKEWRDRKEGKLPPLDKGPPPNKIPKVNTEKIVKLNGDAKTLKANESVRKIDKTDMMKKNQLITSKKIPEMNKRVNLSKTPSLEEKKTNRENVPLPNARPGASSSKINGLNKPKDLNDVRRKELGKTREFPQSKRTSPGDIKPKQFPPKDLKPKQFPPPDVRPKQVAPPDVRKKEFPPWDVKRKPAVNKRRILDDEEYDSEMDDFIDDGPEEEEDYSKYISEIFGYDKSRYRNMDDDVDNMESSFAQQMREEVISTKIGIMEDLEDMKKEEEEKRRKALMKKRKL</sequence>
<accession>A0A482VWU1</accession>
<feature type="region of interest" description="Disordered" evidence="5">
    <location>
        <begin position="308"/>
        <end position="437"/>
    </location>
</feature>
<feature type="domain" description="SPT2 homolog N-terminal" evidence="6">
    <location>
        <begin position="1"/>
        <end position="93"/>
    </location>
</feature>
<feature type="region of interest" description="Disordered" evidence="5">
    <location>
        <begin position="146"/>
        <end position="218"/>
    </location>
</feature>
<dbReference type="STRING" id="1661398.A0A482VWU1"/>
<feature type="compositionally biased region" description="Basic and acidic residues" evidence="5">
    <location>
        <begin position="399"/>
        <end position="411"/>
    </location>
</feature>
<dbReference type="InterPro" id="IPR054552">
    <property type="entry name" value="SPT2_N"/>
</dbReference>